<evidence type="ECO:0000313" key="3">
    <source>
        <dbReference type="Proteomes" id="UP001194468"/>
    </source>
</evidence>
<dbReference type="EMBL" id="WHUW01000001">
    <property type="protein sequence ID" value="KAF8452786.1"/>
    <property type="molecule type" value="Genomic_DNA"/>
</dbReference>
<keyword evidence="3" id="KW-1185">Reference proteome</keyword>
<reference evidence="2" key="1">
    <citation type="submission" date="2019-10" db="EMBL/GenBank/DDBJ databases">
        <authorList>
            <consortium name="DOE Joint Genome Institute"/>
            <person name="Kuo A."/>
            <person name="Miyauchi S."/>
            <person name="Kiss E."/>
            <person name="Drula E."/>
            <person name="Kohler A."/>
            <person name="Sanchez-Garcia M."/>
            <person name="Andreopoulos B."/>
            <person name="Barry K.W."/>
            <person name="Bonito G."/>
            <person name="Buee M."/>
            <person name="Carver A."/>
            <person name="Chen C."/>
            <person name="Cichocki N."/>
            <person name="Clum A."/>
            <person name="Culley D."/>
            <person name="Crous P.W."/>
            <person name="Fauchery L."/>
            <person name="Girlanda M."/>
            <person name="Hayes R."/>
            <person name="Keri Z."/>
            <person name="LaButti K."/>
            <person name="Lipzen A."/>
            <person name="Lombard V."/>
            <person name="Magnuson J."/>
            <person name="Maillard F."/>
            <person name="Morin E."/>
            <person name="Murat C."/>
            <person name="Nolan M."/>
            <person name="Ohm R."/>
            <person name="Pangilinan J."/>
            <person name="Pereira M."/>
            <person name="Perotto S."/>
            <person name="Peter M."/>
            <person name="Riley R."/>
            <person name="Sitrit Y."/>
            <person name="Stielow B."/>
            <person name="Szollosi G."/>
            <person name="Zifcakova L."/>
            <person name="Stursova M."/>
            <person name="Spatafora J.W."/>
            <person name="Tedersoo L."/>
            <person name="Vaario L.-M."/>
            <person name="Yamada A."/>
            <person name="Yan M."/>
            <person name="Wang P."/>
            <person name="Xu J."/>
            <person name="Bruns T."/>
            <person name="Baldrian P."/>
            <person name="Vilgalys R."/>
            <person name="Henrissat B."/>
            <person name="Grigoriev I.V."/>
            <person name="Hibbett D."/>
            <person name="Nagy L.G."/>
            <person name="Martin F.M."/>
        </authorList>
    </citation>
    <scope>NUCLEOTIDE SEQUENCE</scope>
    <source>
        <strain evidence="2">BED1</strain>
    </source>
</reference>
<reference evidence="2" key="2">
    <citation type="journal article" date="2020" name="Nat. Commun.">
        <title>Large-scale genome sequencing of mycorrhizal fungi provides insights into the early evolution of symbiotic traits.</title>
        <authorList>
            <person name="Miyauchi S."/>
            <person name="Kiss E."/>
            <person name="Kuo A."/>
            <person name="Drula E."/>
            <person name="Kohler A."/>
            <person name="Sanchez-Garcia M."/>
            <person name="Morin E."/>
            <person name="Andreopoulos B."/>
            <person name="Barry K.W."/>
            <person name="Bonito G."/>
            <person name="Buee M."/>
            <person name="Carver A."/>
            <person name="Chen C."/>
            <person name="Cichocki N."/>
            <person name="Clum A."/>
            <person name="Culley D."/>
            <person name="Crous P.W."/>
            <person name="Fauchery L."/>
            <person name="Girlanda M."/>
            <person name="Hayes R.D."/>
            <person name="Keri Z."/>
            <person name="LaButti K."/>
            <person name="Lipzen A."/>
            <person name="Lombard V."/>
            <person name="Magnuson J."/>
            <person name="Maillard F."/>
            <person name="Murat C."/>
            <person name="Nolan M."/>
            <person name="Ohm R.A."/>
            <person name="Pangilinan J."/>
            <person name="Pereira M.F."/>
            <person name="Perotto S."/>
            <person name="Peter M."/>
            <person name="Pfister S."/>
            <person name="Riley R."/>
            <person name="Sitrit Y."/>
            <person name="Stielow J.B."/>
            <person name="Szollosi G."/>
            <person name="Zifcakova L."/>
            <person name="Stursova M."/>
            <person name="Spatafora J.W."/>
            <person name="Tedersoo L."/>
            <person name="Vaario L.M."/>
            <person name="Yamada A."/>
            <person name="Yan M."/>
            <person name="Wang P."/>
            <person name="Xu J."/>
            <person name="Bruns T."/>
            <person name="Baldrian P."/>
            <person name="Vilgalys R."/>
            <person name="Dunand C."/>
            <person name="Henrissat B."/>
            <person name="Grigoriev I.V."/>
            <person name="Hibbett D."/>
            <person name="Nagy L.G."/>
            <person name="Martin F.M."/>
        </authorList>
    </citation>
    <scope>NUCLEOTIDE SEQUENCE</scope>
    <source>
        <strain evidence="2">BED1</strain>
    </source>
</reference>
<feature type="region of interest" description="Disordered" evidence="1">
    <location>
        <begin position="465"/>
        <end position="502"/>
    </location>
</feature>
<dbReference type="AlphaFoldDB" id="A0AAD4C9D6"/>
<accession>A0AAD4C9D6</accession>
<organism evidence="2 3">
    <name type="scientific">Boletus edulis BED1</name>
    <dbReference type="NCBI Taxonomy" id="1328754"/>
    <lineage>
        <taxon>Eukaryota</taxon>
        <taxon>Fungi</taxon>
        <taxon>Dikarya</taxon>
        <taxon>Basidiomycota</taxon>
        <taxon>Agaricomycotina</taxon>
        <taxon>Agaricomycetes</taxon>
        <taxon>Agaricomycetidae</taxon>
        <taxon>Boletales</taxon>
        <taxon>Boletineae</taxon>
        <taxon>Boletaceae</taxon>
        <taxon>Boletoideae</taxon>
        <taxon>Boletus</taxon>
    </lineage>
</organism>
<evidence type="ECO:0000256" key="1">
    <source>
        <dbReference type="SAM" id="MobiDB-lite"/>
    </source>
</evidence>
<proteinExistence type="predicted"/>
<evidence type="ECO:0000313" key="2">
    <source>
        <dbReference type="EMBL" id="KAF8452786.1"/>
    </source>
</evidence>
<sequence length="502" mass="53331">EERDEEVNDISSPSGSEYQPEDGGGSVVDPREDEVELDDVASNAGAPYKRKNHVDKMEGPSKNGPGLMAKGKRKASDDDGVAKKRARRAPRSLEDSSEESDVAWRAAKIFPLPVEKAANLSSPSGAHGENVRDDEEATANSSGTVMAVKVPSVQLSLPDHIAAPMDNQQNTAPSARHSVEPQGAFPTAVVAMDTSRTLPLSQEPAVPHAATSSVPHGPLFDTSPIPVDSMLIQDQSHQQPSQRPKPRLVTKANTPQDMNNIDDDAFSLQHRFLKHRAMSQNSVANPSTLHLQTTKEGRAGCGEGQLQDTMASVAPDGGQEITSVMSECVVFPRQIPAAQALPQVASDIPQEAQDQRAVPAAAVGRVDTVPGQQHSGRGGYGEPMLMGGGWYGPSYPGYPGTFPPVAGPYAPWTPYADVENAHARNMGNGPAYNMGGYYYRGQLPPPPPQYMAAQNMHGQHGPLMNGRFPPALLQGSAPESDMPSVSAEQRRNGGADNTGRSG</sequence>
<name>A0AAD4C9D6_BOLED</name>
<gene>
    <name evidence="2" type="ORF">L210DRAFT_984891</name>
</gene>
<feature type="non-terminal residue" evidence="2">
    <location>
        <position position="1"/>
    </location>
</feature>
<protein>
    <submittedName>
        <fullName evidence="2">Uncharacterized protein</fullName>
    </submittedName>
</protein>
<feature type="region of interest" description="Disordered" evidence="1">
    <location>
        <begin position="1"/>
        <end position="141"/>
    </location>
</feature>
<comment type="caution">
    <text evidence="2">The sequence shown here is derived from an EMBL/GenBank/DDBJ whole genome shotgun (WGS) entry which is preliminary data.</text>
</comment>
<dbReference type="Proteomes" id="UP001194468">
    <property type="component" value="Unassembled WGS sequence"/>
</dbReference>
<feature type="region of interest" description="Disordered" evidence="1">
    <location>
        <begin position="198"/>
        <end position="260"/>
    </location>
</feature>
<feature type="compositionally biased region" description="Polar residues" evidence="1">
    <location>
        <begin position="232"/>
        <end position="242"/>
    </location>
</feature>